<dbReference type="EMBL" id="JACHMH010000001">
    <property type="protein sequence ID" value="MBB4678365.1"/>
    <property type="molecule type" value="Genomic_DNA"/>
</dbReference>
<reference evidence="1 2" key="1">
    <citation type="submission" date="2020-08" db="EMBL/GenBank/DDBJ databases">
        <title>Sequencing the genomes of 1000 actinobacteria strains.</title>
        <authorList>
            <person name="Klenk H.-P."/>
        </authorList>
    </citation>
    <scope>NUCLEOTIDE SEQUENCE [LARGE SCALE GENOMIC DNA]</scope>
    <source>
        <strain evidence="1 2">DSM 44230</strain>
    </source>
</reference>
<sequence length="47" mass="5042">MAVPDDAVRTALGLGIRVVEVDGSRDAEGVADDLAGHFRPYLPPREH</sequence>
<evidence type="ECO:0000313" key="1">
    <source>
        <dbReference type="EMBL" id="MBB4678365.1"/>
    </source>
</evidence>
<dbReference type="AlphaFoldDB" id="A0A7W7FUU1"/>
<gene>
    <name evidence="1" type="ORF">HNR67_004483</name>
</gene>
<keyword evidence="2" id="KW-1185">Reference proteome</keyword>
<dbReference type="Proteomes" id="UP000533598">
    <property type="component" value="Unassembled WGS sequence"/>
</dbReference>
<accession>A0A7W7FUU1</accession>
<evidence type="ECO:0000313" key="2">
    <source>
        <dbReference type="Proteomes" id="UP000533598"/>
    </source>
</evidence>
<organism evidence="1 2">
    <name type="scientific">Crossiella cryophila</name>
    <dbReference type="NCBI Taxonomy" id="43355"/>
    <lineage>
        <taxon>Bacteria</taxon>
        <taxon>Bacillati</taxon>
        <taxon>Actinomycetota</taxon>
        <taxon>Actinomycetes</taxon>
        <taxon>Pseudonocardiales</taxon>
        <taxon>Pseudonocardiaceae</taxon>
        <taxon>Crossiella</taxon>
    </lineage>
</organism>
<protein>
    <submittedName>
        <fullName evidence="1">Uncharacterized protein</fullName>
    </submittedName>
</protein>
<proteinExistence type="predicted"/>
<dbReference type="RefSeq" id="WP_185004204.1">
    <property type="nucleotide sequence ID" value="NZ_BAAAUI010000028.1"/>
</dbReference>
<comment type="caution">
    <text evidence="1">The sequence shown here is derived from an EMBL/GenBank/DDBJ whole genome shotgun (WGS) entry which is preliminary data.</text>
</comment>
<name>A0A7W7FUU1_9PSEU</name>